<dbReference type="PROSITE" id="PS50262">
    <property type="entry name" value="G_PROTEIN_RECEP_F1_2"/>
    <property type="match status" value="1"/>
</dbReference>
<evidence type="ECO:0000256" key="8">
    <source>
        <dbReference type="ARBA" id="ARBA00023224"/>
    </source>
</evidence>
<reference evidence="13" key="3">
    <citation type="submission" date="2015-06" db="UniProtKB">
        <authorList>
            <consortium name="EnsemblMetazoa"/>
        </authorList>
    </citation>
    <scope>IDENTIFICATION</scope>
</reference>
<evidence type="ECO:0000256" key="7">
    <source>
        <dbReference type="ARBA" id="ARBA00023170"/>
    </source>
</evidence>
<feature type="transmembrane region" description="Helical" evidence="10">
    <location>
        <begin position="70"/>
        <end position="99"/>
    </location>
</feature>
<keyword evidence="3 9" id="KW-0812">Transmembrane</keyword>
<dbReference type="PROSITE" id="PS00237">
    <property type="entry name" value="G_PROTEIN_RECEP_F1_1"/>
    <property type="match status" value="1"/>
</dbReference>
<keyword evidence="2" id="KW-1003">Cell membrane</keyword>
<evidence type="ECO:0000313" key="14">
    <source>
        <dbReference type="Proteomes" id="UP000014760"/>
    </source>
</evidence>
<dbReference type="PANTHER" id="PTHR24228:SF75">
    <property type="entry name" value="G-PROTEIN COUPLED RECEPTORS FAMILY 1 PROFILE DOMAIN-CONTAINING PROTEIN"/>
    <property type="match status" value="1"/>
</dbReference>
<evidence type="ECO:0000256" key="6">
    <source>
        <dbReference type="ARBA" id="ARBA00023136"/>
    </source>
</evidence>
<dbReference type="STRING" id="283909.R7TIW5"/>
<evidence type="ECO:0000256" key="2">
    <source>
        <dbReference type="ARBA" id="ARBA00022475"/>
    </source>
</evidence>
<evidence type="ECO:0000256" key="1">
    <source>
        <dbReference type="ARBA" id="ARBA00004651"/>
    </source>
</evidence>
<dbReference type="CDD" id="cd00637">
    <property type="entry name" value="7tm_classA_rhodopsin-like"/>
    <property type="match status" value="1"/>
</dbReference>
<dbReference type="HOGENOM" id="CLU_009579_3_3_1"/>
<dbReference type="InterPro" id="IPR000276">
    <property type="entry name" value="GPCR_Rhodpsn"/>
</dbReference>
<dbReference type="EMBL" id="KB309749">
    <property type="protein sequence ID" value="ELT93417.1"/>
    <property type="molecule type" value="Genomic_DNA"/>
</dbReference>
<keyword evidence="6 10" id="KW-0472">Membrane</keyword>
<keyword evidence="4 10" id="KW-1133">Transmembrane helix</keyword>
<dbReference type="PANTHER" id="PTHR24228">
    <property type="entry name" value="B2 BRADYKININ RECEPTOR/ANGIOTENSIN II RECEPTOR"/>
    <property type="match status" value="1"/>
</dbReference>
<reference evidence="14" key="1">
    <citation type="submission" date="2012-12" db="EMBL/GenBank/DDBJ databases">
        <authorList>
            <person name="Hellsten U."/>
            <person name="Grimwood J."/>
            <person name="Chapman J.A."/>
            <person name="Shapiro H."/>
            <person name="Aerts A."/>
            <person name="Otillar R.P."/>
            <person name="Terry A.Y."/>
            <person name="Boore J.L."/>
            <person name="Simakov O."/>
            <person name="Marletaz F."/>
            <person name="Cho S.-J."/>
            <person name="Edsinger-Gonzales E."/>
            <person name="Havlak P."/>
            <person name="Kuo D.-H."/>
            <person name="Larsson T."/>
            <person name="Lv J."/>
            <person name="Arendt D."/>
            <person name="Savage R."/>
            <person name="Osoegawa K."/>
            <person name="de Jong P."/>
            <person name="Lindberg D.R."/>
            <person name="Seaver E.C."/>
            <person name="Weisblat D.A."/>
            <person name="Putnam N.H."/>
            <person name="Grigoriev I.V."/>
            <person name="Rokhsar D.S."/>
        </authorList>
    </citation>
    <scope>NUCLEOTIDE SEQUENCE</scope>
    <source>
        <strain evidence="14">I ESC-2004</strain>
    </source>
</reference>
<keyword evidence="14" id="KW-1185">Reference proteome</keyword>
<feature type="transmembrane region" description="Helical" evidence="10">
    <location>
        <begin position="162"/>
        <end position="187"/>
    </location>
</feature>
<evidence type="ECO:0000256" key="5">
    <source>
        <dbReference type="ARBA" id="ARBA00023040"/>
    </source>
</evidence>
<dbReference type="Gene3D" id="1.20.1070.10">
    <property type="entry name" value="Rhodopsin 7-helix transmembrane proteins"/>
    <property type="match status" value="1"/>
</dbReference>
<name>R7TIW5_CAPTE</name>
<dbReference type="EnsemblMetazoa" id="CapteT144017">
    <property type="protein sequence ID" value="CapteP144017"/>
    <property type="gene ID" value="CapteG144017"/>
</dbReference>
<evidence type="ECO:0000313" key="13">
    <source>
        <dbReference type="EnsemblMetazoa" id="CapteP144017"/>
    </source>
</evidence>
<comment type="subcellular location">
    <subcellularLocation>
        <location evidence="1">Cell membrane</location>
        <topology evidence="1">Multi-pass membrane protein</topology>
    </subcellularLocation>
</comment>
<evidence type="ECO:0000256" key="10">
    <source>
        <dbReference type="SAM" id="Phobius"/>
    </source>
</evidence>
<feature type="transmembrane region" description="Helical" evidence="10">
    <location>
        <begin position="260"/>
        <end position="279"/>
    </location>
</feature>
<dbReference type="InterPro" id="IPR017452">
    <property type="entry name" value="GPCR_Rhodpsn_7TM"/>
</dbReference>
<sequence>MALIIYVQSTFQSTFLSAKNVIISLQKLRTVGNIFIVNLAIADLCVTAFVDPFSIVGACSCTVLGAQWFIIHPAICEAVASICLTSCFCSLMSIGAVSFNRYIHICHNEMYSKIFTRTSSLCMCVGLWVVCFLAEMSCFVGWGDHSYDHKTLSCVWDRTADFSYTIFFSVAGVAFPILLISICYARIYLFVKASKQRVAAMQESRREQMKDFSTAVQRQESMRLARTLFIIFAVFAACWTPYAIIVVADRYDTYPMEIHIFSILMAHTNSSLNSILYGLTNIQFRLAYLQIFRLVGSLCFGKRFSTEVSQLPQSRATHNDKPGITKTISTVMIPSLKPRGPFEVHTHRV</sequence>
<feature type="domain" description="G-protein coupled receptors family 1 profile" evidence="11">
    <location>
        <begin position="1"/>
        <end position="277"/>
    </location>
</feature>
<dbReference type="Proteomes" id="UP000014760">
    <property type="component" value="Unassembled WGS sequence"/>
</dbReference>
<keyword evidence="8 9" id="KW-0807">Transducer</keyword>
<reference evidence="12 14" key="2">
    <citation type="journal article" date="2013" name="Nature">
        <title>Insights into bilaterian evolution from three spiralian genomes.</title>
        <authorList>
            <person name="Simakov O."/>
            <person name="Marletaz F."/>
            <person name="Cho S.J."/>
            <person name="Edsinger-Gonzales E."/>
            <person name="Havlak P."/>
            <person name="Hellsten U."/>
            <person name="Kuo D.H."/>
            <person name="Larsson T."/>
            <person name="Lv J."/>
            <person name="Arendt D."/>
            <person name="Savage R."/>
            <person name="Osoegawa K."/>
            <person name="de Jong P."/>
            <person name="Grimwood J."/>
            <person name="Chapman J.A."/>
            <person name="Shapiro H."/>
            <person name="Aerts A."/>
            <person name="Otillar R.P."/>
            <person name="Terry A.Y."/>
            <person name="Boore J.L."/>
            <person name="Grigoriev I.V."/>
            <person name="Lindberg D.R."/>
            <person name="Seaver E.C."/>
            <person name="Weisblat D.A."/>
            <person name="Putnam N.H."/>
            <person name="Rokhsar D.S."/>
        </authorList>
    </citation>
    <scope>NUCLEOTIDE SEQUENCE</scope>
    <source>
        <strain evidence="12 14">I ESC-2004</strain>
    </source>
</reference>
<feature type="transmembrane region" description="Helical" evidence="10">
    <location>
        <begin position="228"/>
        <end position="248"/>
    </location>
</feature>
<evidence type="ECO:0000256" key="3">
    <source>
        <dbReference type="ARBA" id="ARBA00022692"/>
    </source>
</evidence>
<evidence type="ECO:0000259" key="11">
    <source>
        <dbReference type="PROSITE" id="PS50262"/>
    </source>
</evidence>
<dbReference type="OMA" id="TFPYTVV"/>
<dbReference type="SUPFAM" id="SSF81321">
    <property type="entry name" value="Family A G protein-coupled receptor-like"/>
    <property type="match status" value="1"/>
</dbReference>
<evidence type="ECO:0000256" key="9">
    <source>
        <dbReference type="RuleBase" id="RU000688"/>
    </source>
</evidence>
<evidence type="ECO:0000313" key="12">
    <source>
        <dbReference type="EMBL" id="ELT93417.1"/>
    </source>
</evidence>
<evidence type="ECO:0000256" key="4">
    <source>
        <dbReference type="ARBA" id="ARBA00022989"/>
    </source>
</evidence>
<dbReference type="PRINTS" id="PR00237">
    <property type="entry name" value="GPCRRHODOPSN"/>
</dbReference>
<proteinExistence type="inferred from homology"/>
<organism evidence="12">
    <name type="scientific">Capitella teleta</name>
    <name type="common">Polychaete worm</name>
    <dbReference type="NCBI Taxonomy" id="283909"/>
    <lineage>
        <taxon>Eukaryota</taxon>
        <taxon>Metazoa</taxon>
        <taxon>Spiralia</taxon>
        <taxon>Lophotrochozoa</taxon>
        <taxon>Annelida</taxon>
        <taxon>Polychaeta</taxon>
        <taxon>Sedentaria</taxon>
        <taxon>Scolecida</taxon>
        <taxon>Capitellidae</taxon>
        <taxon>Capitella</taxon>
    </lineage>
</organism>
<dbReference type="GO" id="GO:0004930">
    <property type="term" value="F:G protein-coupled receptor activity"/>
    <property type="evidence" value="ECO:0007669"/>
    <property type="project" value="UniProtKB-KW"/>
</dbReference>
<feature type="transmembrane region" description="Helical" evidence="10">
    <location>
        <begin position="120"/>
        <end position="142"/>
    </location>
</feature>
<dbReference type="Pfam" id="PF00001">
    <property type="entry name" value="7tm_1"/>
    <property type="match status" value="1"/>
</dbReference>
<keyword evidence="7 9" id="KW-0675">Receptor</keyword>
<feature type="transmembrane region" description="Helical" evidence="10">
    <location>
        <begin position="31"/>
        <end position="50"/>
    </location>
</feature>
<protein>
    <recommendedName>
        <fullName evidence="11">G-protein coupled receptors family 1 profile domain-containing protein</fullName>
    </recommendedName>
</protein>
<dbReference type="OrthoDB" id="10044919at2759"/>
<keyword evidence="5 9" id="KW-0297">G-protein coupled receptor</keyword>
<dbReference type="EMBL" id="AMQN01012783">
    <property type="status" value="NOT_ANNOTATED_CDS"/>
    <property type="molecule type" value="Genomic_DNA"/>
</dbReference>
<comment type="similarity">
    <text evidence="9">Belongs to the G-protein coupled receptor 1 family.</text>
</comment>
<dbReference type="FunFam" id="1.20.1070.10:FF:000345">
    <property type="entry name" value="40S ribosomal protein S27"/>
    <property type="match status" value="1"/>
</dbReference>
<accession>R7TIW5</accession>
<dbReference type="AlphaFoldDB" id="R7TIW5"/>
<dbReference type="GO" id="GO:0005886">
    <property type="term" value="C:plasma membrane"/>
    <property type="evidence" value="ECO:0007669"/>
    <property type="project" value="UniProtKB-SubCell"/>
</dbReference>
<gene>
    <name evidence="12" type="ORF">CAPTEDRAFT_144017</name>
</gene>